<accession>A0A142IIC9</accession>
<evidence type="ECO:0000313" key="2">
    <source>
        <dbReference type="Proteomes" id="UP000223976"/>
    </source>
</evidence>
<protein>
    <submittedName>
        <fullName evidence="1">Uncharacterized protein</fullName>
    </submittedName>
</protein>
<proteinExistence type="predicted"/>
<organism evidence="1 2">
    <name type="scientific">Enterobacteria phage SEGD1</name>
    <dbReference type="NCBI Taxonomy" id="1805456"/>
    <lineage>
        <taxon>Viruses</taxon>
        <taxon>Duplodnaviria</taxon>
        <taxon>Heunggongvirae</taxon>
        <taxon>Uroviricota</taxon>
        <taxon>Caudoviricetes</taxon>
        <taxon>Chimalliviridae</taxon>
        <taxon>Seoulvirus</taxon>
        <taxon>Seoulvirus SPN3US</taxon>
    </lineage>
</organism>
<dbReference type="EMBL" id="KU726251">
    <property type="protein sequence ID" value="AMR59717.1"/>
    <property type="molecule type" value="Genomic_DNA"/>
</dbReference>
<evidence type="ECO:0000313" key="1">
    <source>
        <dbReference type="EMBL" id="AMR59717.1"/>
    </source>
</evidence>
<name>A0A142IIC9_9CAUD</name>
<dbReference type="Proteomes" id="UP000223976">
    <property type="component" value="Segment"/>
</dbReference>
<sequence length="60" mass="7050">MDFSDAQFAEFLSHPRVKREWDNLTNSVRRQDEEEIVHVTAQVLLVSPTGNVFPMQQEIY</sequence>
<reference evidence="1 2" key="1">
    <citation type="submission" date="2016-02" db="EMBL/GenBank/DDBJ databases">
        <title>Complete genome sequence of a polyvalent bacteriophage, SEGD1, simultaneously inhibiting both Salmonella enterica and Escherichia coli O157:H7.</title>
        <authorList>
            <person name="Fan J."/>
            <person name="Ma J."/>
        </authorList>
    </citation>
    <scope>NUCLEOTIDE SEQUENCE [LARGE SCALE GENOMIC DNA]</scope>
</reference>
<gene>
    <name evidence="1" type="ORF">SEGD1_068</name>
</gene>